<dbReference type="AlphaFoldDB" id="A0A427AVZ3"/>
<dbReference type="SUPFAM" id="SSF81383">
    <property type="entry name" value="F-box domain"/>
    <property type="match status" value="1"/>
</dbReference>
<accession>A0A427AVZ3</accession>
<gene>
    <name evidence="3" type="ORF">B296_00000644</name>
</gene>
<keyword evidence="1" id="KW-0812">Transmembrane</keyword>
<evidence type="ECO:0000259" key="2">
    <source>
        <dbReference type="PROSITE" id="PS50181"/>
    </source>
</evidence>
<sequence>SGAGGADDIGRFEGKDHDVLNRSHPHPLHAYLHLLLLTISVKLLTSWASATLLGVVFNRQPNLGAALKLCSLCSGFLMPFFFLMSFFPFILLLSKSLPLQPLPPWAGKVRLLSILFWRELSSALLLLFDKFRPVSARRLAAPSSPTMSPRKRCAHRVENVEESGEMSVLDLPELALECILGKLSPAGLSNMAAVCSSLREKCRSDHLWEKHMEEKWGRVIGHAARREWKLLLASIKNSSASNSCRKWIGALSCVWPFSWLMSRIDGGCQNRSPLPDDSIMSWYRSLESGGFWFPAQVYNRELELLRIVMLLCSMGMWGLCYPAMMQKLDMIARQTLFMQGMHRLASSNANSWDRLRPPPVNTPSHDLHISDCLSDLRAGDHIEIQWRRNKEFPYVNNVFLCFAGWWYGVIGHLESCNGNEHYCSCHLSGEYLYAVEPGSTCVFALGIAVNFFHLSGQPFLLDCPDTVVLEFNQYTLGSRWRRASISRKHHREEGNETDGFYGGIRKLHSKDEISKWRRLWPTDALE</sequence>
<evidence type="ECO:0000313" key="3">
    <source>
        <dbReference type="EMBL" id="RRT80418.1"/>
    </source>
</evidence>
<name>A0A427AVZ3_ENSVE</name>
<proteinExistence type="predicted"/>
<dbReference type="PROSITE" id="PS50181">
    <property type="entry name" value="FBOX"/>
    <property type="match status" value="1"/>
</dbReference>
<keyword evidence="1" id="KW-1133">Transmembrane helix</keyword>
<evidence type="ECO:0000256" key="1">
    <source>
        <dbReference type="SAM" id="Phobius"/>
    </source>
</evidence>
<dbReference type="Gene3D" id="1.20.1280.50">
    <property type="match status" value="1"/>
</dbReference>
<dbReference type="Pfam" id="PF00646">
    <property type="entry name" value="F-box"/>
    <property type="match status" value="1"/>
</dbReference>
<dbReference type="InterPro" id="IPR001810">
    <property type="entry name" value="F-box_dom"/>
</dbReference>
<feature type="transmembrane region" description="Helical" evidence="1">
    <location>
        <begin position="69"/>
        <end position="91"/>
    </location>
</feature>
<evidence type="ECO:0000313" key="4">
    <source>
        <dbReference type="Proteomes" id="UP000287651"/>
    </source>
</evidence>
<dbReference type="EMBL" id="AMZH03001147">
    <property type="protein sequence ID" value="RRT80418.1"/>
    <property type="molecule type" value="Genomic_DNA"/>
</dbReference>
<comment type="caution">
    <text evidence="3">The sequence shown here is derived from an EMBL/GenBank/DDBJ whole genome shotgun (WGS) entry which is preliminary data.</text>
</comment>
<reference evidence="3 4" key="1">
    <citation type="journal article" date="2014" name="Agronomy (Basel)">
        <title>A Draft Genome Sequence for Ensete ventricosum, the Drought-Tolerant Tree Against Hunger.</title>
        <authorList>
            <person name="Harrison J."/>
            <person name="Moore K.A."/>
            <person name="Paszkiewicz K."/>
            <person name="Jones T."/>
            <person name="Grant M."/>
            <person name="Ambacheew D."/>
            <person name="Muzemil S."/>
            <person name="Studholme D.J."/>
        </authorList>
    </citation>
    <scope>NUCLEOTIDE SEQUENCE [LARGE SCALE GENOMIC DNA]</scope>
</reference>
<feature type="transmembrane region" description="Helical" evidence="1">
    <location>
        <begin position="30"/>
        <end position="57"/>
    </location>
</feature>
<dbReference type="PANTHER" id="PTHR31482:SF18">
    <property type="entry name" value="ESTS AU081301(E20138)"/>
    <property type="match status" value="1"/>
</dbReference>
<feature type="domain" description="F-box" evidence="2">
    <location>
        <begin position="165"/>
        <end position="211"/>
    </location>
</feature>
<feature type="non-terminal residue" evidence="3">
    <location>
        <position position="1"/>
    </location>
</feature>
<keyword evidence="1" id="KW-0472">Membrane</keyword>
<dbReference type="InterPro" id="IPR036047">
    <property type="entry name" value="F-box-like_dom_sf"/>
</dbReference>
<protein>
    <recommendedName>
        <fullName evidence="2">F-box domain-containing protein</fullName>
    </recommendedName>
</protein>
<dbReference type="Proteomes" id="UP000287651">
    <property type="component" value="Unassembled WGS sequence"/>
</dbReference>
<organism evidence="3 4">
    <name type="scientific">Ensete ventricosum</name>
    <name type="common">Abyssinian banana</name>
    <name type="synonym">Musa ensete</name>
    <dbReference type="NCBI Taxonomy" id="4639"/>
    <lineage>
        <taxon>Eukaryota</taxon>
        <taxon>Viridiplantae</taxon>
        <taxon>Streptophyta</taxon>
        <taxon>Embryophyta</taxon>
        <taxon>Tracheophyta</taxon>
        <taxon>Spermatophyta</taxon>
        <taxon>Magnoliopsida</taxon>
        <taxon>Liliopsida</taxon>
        <taxon>Zingiberales</taxon>
        <taxon>Musaceae</taxon>
        <taxon>Ensete</taxon>
    </lineage>
</organism>
<dbReference type="PANTHER" id="PTHR31482">
    <property type="entry name" value="ESTS AU081301(E20138)"/>
    <property type="match status" value="1"/>
</dbReference>